<feature type="region of interest" description="Disordered" evidence="2">
    <location>
        <begin position="268"/>
        <end position="309"/>
    </location>
</feature>
<keyword evidence="5" id="KW-1185">Reference proteome</keyword>
<evidence type="ECO:0000256" key="2">
    <source>
        <dbReference type="SAM" id="MobiDB-lite"/>
    </source>
</evidence>
<evidence type="ECO:0000313" key="4">
    <source>
        <dbReference type="EMBL" id="PAQ00354.1"/>
    </source>
</evidence>
<gene>
    <name evidence="4" type="ORF">CIT25_21355</name>
</gene>
<feature type="compositionally biased region" description="Low complexity" evidence="2">
    <location>
        <begin position="278"/>
        <end position="289"/>
    </location>
</feature>
<evidence type="ECO:0000313" key="5">
    <source>
        <dbReference type="Proteomes" id="UP000216215"/>
    </source>
</evidence>
<dbReference type="Gene3D" id="2.60.120.200">
    <property type="match status" value="1"/>
</dbReference>
<comment type="similarity">
    <text evidence="1">Belongs to the glycosyl hydrolase 16 family.</text>
</comment>
<name>A0AB36R7G1_9HYPH</name>
<dbReference type="Proteomes" id="UP000216215">
    <property type="component" value="Unassembled WGS sequence"/>
</dbReference>
<dbReference type="SUPFAM" id="SSF49899">
    <property type="entry name" value="Concanavalin A-like lectins/glucanases"/>
    <property type="match status" value="1"/>
</dbReference>
<organism evidence="4 5">
    <name type="scientific">Mesorhizobium mediterraneum</name>
    <dbReference type="NCBI Taxonomy" id="43617"/>
    <lineage>
        <taxon>Bacteria</taxon>
        <taxon>Pseudomonadati</taxon>
        <taxon>Pseudomonadota</taxon>
        <taxon>Alphaproteobacteria</taxon>
        <taxon>Hyphomicrobiales</taxon>
        <taxon>Phyllobacteriaceae</taxon>
        <taxon>Mesorhizobium</taxon>
    </lineage>
</organism>
<dbReference type="Pfam" id="PF00722">
    <property type="entry name" value="Glyco_hydro_16"/>
    <property type="match status" value="1"/>
</dbReference>
<dbReference type="GO" id="GO:0004553">
    <property type="term" value="F:hydrolase activity, hydrolyzing O-glycosyl compounds"/>
    <property type="evidence" value="ECO:0007669"/>
    <property type="project" value="InterPro"/>
</dbReference>
<dbReference type="InterPro" id="IPR013320">
    <property type="entry name" value="ConA-like_dom_sf"/>
</dbReference>
<dbReference type="SUPFAM" id="SSF51120">
    <property type="entry name" value="beta-Roll"/>
    <property type="match status" value="1"/>
</dbReference>
<sequence>MTLSAPAGFASSDLVFEETFSGTALDSDWNTYITSNAANGWPWNSNGSGGSNAGSQYYADYDVPSQVSVTNGQLDLTAIKQPISGINQGTTQTYPVTSGAVSSYGNFEFNGGYLQISMKAPSGDGAWPALWMLPGEGAGSSGDNFEIDIQEGGFTGSGPADQMFSWHLHSPSGWVGNSIDTGTDLTAGFHTYGINWVPGESITWYLDGHQMAQVTSAQAPIPDEPMELIMNNGVANSNAAGWHTTLDSSTPSSMQMQIDEVQLYQKAGSGDTVTGANVTPPTTGSTETGTGTGTGTETGSGTVPPSGGTGDGTLYGTSGADVLQGTGADTMTGYLGNDEYYVDNAGDKVVEASGQGQDRVWASVSYALSAGSSVEVLGTTRDAGTTAINLTGNELAQTIQGNAGANVINGGGGADKLSGFGGNDAFVFKTALGAGNIDRVTDFNKSQDKVHLDDAIFAGLKLGGLSSDAFFTGKAAHDSSDHIIYNSSTGALSFDSDGIGGAAQTQFATLSPALSLTAGAFFVT</sequence>
<dbReference type="PANTHER" id="PTHR10963">
    <property type="entry name" value="GLYCOSYL HYDROLASE-RELATED"/>
    <property type="match status" value="1"/>
</dbReference>
<dbReference type="InterPro" id="IPR011049">
    <property type="entry name" value="Serralysin-like_metalloprot_C"/>
</dbReference>
<dbReference type="InterPro" id="IPR001343">
    <property type="entry name" value="Hemolysn_Ca-bd"/>
</dbReference>
<dbReference type="EMBL" id="NPKI01000026">
    <property type="protein sequence ID" value="PAQ00354.1"/>
    <property type="molecule type" value="Genomic_DNA"/>
</dbReference>
<accession>A0AB36R7G1</accession>
<protein>
    <recommendedName>
        <fullName evidence="3">GH16 domain-containing protein</fullName>
    </recommendedName>
</protein>
<dbReference type="PROSITE" id="PS51762">
    <property type="entry name" value="GH16_2"/>
    <property type="match status" value="1"/>
</dbReference>
<evidence type="ECO:0000256" key="1">
    <source>
        <dbReference type="ARBA" id="ARBA00006865"/>
    </source>
</evidence>
<feature type="domain" description="GH16" evidence="3">
    <location>
        <begin position="27"/>
        <end position="269"/>
    </location>
</feature>
<comment type="caution">
    <text evidence="4">The sequence shown here is derived from an EMBL/GenBank/DDBJ whole genome shotgun (WGS) entry which is preliminary data.</text>
</comment>
<dbReference type="GO" id="GO:0005975">
    <property type="term" value="P:carbohydrate metabolic process"/>
    <property type="evidence" value="ECO:0007669"/>
    <property type="project" value="InterPro"/>
</dbReference>
<dbReference type="RefSeq" id="WP_095486488.1">
    <property type="nucleotide sequence ID" value="NZ_CP088151.1"/>
</dbReference>
<dbReference type="InterPro" id="IPR050546">
    <property type="entry name" value="Glycosyl_Hydrlase_16"/>
</dbReference>
<proteinExistence type="inferred from homology"/>
<dbReference type="GO" id="GO:0005509">
    <property type="term" value="F:calcium ion binding"/>
    <property type="evidence" value="ECO:0007669"/>
    <property type="project" value="InterPro"/>
</dbReference>
<evidence type="ECO:0000259" key="3">
    <source>
        <dbReference type="PROSITE" id="PS51762"/>
    </source>
</evidence>
<dbReference type="Pfam" id="PF00353">
    <property type="entry name" value="HemolysinCabind"/>
    <property type="match status" value="2"/>
</dbReference>
<dbReference type="AlphaFoldDB" id="A0AB36R7G1"/>
<dbReference type="InterPro" id="IPR000757">
    <property type="entry name" value="Beta-glucanase-like"/>
</dbReference>
<reference evidence="5" key="1">
    <citation type="submission" date="2017-08" db="EMBL/GenBank/DDBJ databases">
        <title>Mesorhizobium wenxinae sp. nov., a novel rhizobial species isolated from root nodules of chickpea (Cicer arietinum L.).</title>
        <authorList>
            <person name="Zhang J."/>
        </authorList>
    </citation>
    <scope>NUCLEOTIDE SEQUENCE [LARGE SCALE GENOMIC DNA]</scope>
    <source>
        <strain evidence="5">USDA 3392</strain>
    </source>
</reference>
<dbReference type="Gene3D" id="2.150.10.10">
    <property type="entry name" value="Serralysin-like metalloprotease, C-terminal"/>
    <property type="match status" value="1"/>
</dbReference>
<dbReference type="PANTHER" id="PTHR10963:SF55">
    <property type="entry name" value="GLYCOSIDE HYDROLASE FAMILY 16 PROTEIN"/>
    <property type="match status" value="1"/>
</dbReference>
<dbReference type="CDD" id="cd08023">
    <property type="entry name" value="GH16_laminarinase_like"/>
    <property type="match status" value="1"/>
</dbReference>